<evidence type="ECO:0000313" key="2">
    <source>
        <dbReference type="Proteomes" id="UP000314294"/>
    </source>
</evidence>
<dbReference type="Proteomes" id="UP000314294">
    <property type="component" value="Unassembled WGS sequence"/>
</dbReference>
<comment type="caution">
    <text evidence="1">The sequence shown here is derived from an EMBL/GenBank/DDBJ whole genome shotgun (WGS) entry which is preliminary data.</text>
</comment>
<organism evidence="1 2">
    <name type="scientific">Liparis tanakae</name>
    <name type="common">Tanaka's snailfish</name>
    <dbReference type="NCBI Taxonomy" id="230148"/>
    <lineage>
        <taxon>Eukaryota</taxon>
        <taxon>Metazoa</taxon>
        <taxon>Chordata</taxon>
        <taxon>Craniata</taxon>
        <taxon>Vertebrata</taxon>
        <taxon>Euteleostomi</taxon>
        <taxon>Actinopterygii</taxon>
        <taxon>Neopterygii</taxon>
        <taxon>Teleostei</taxon>
        <taxon>Neoteleostei</taxon>
        <taxon>Acanthomorphata</taxon>
        <taxon>Eupercaria</taxon>
        <taxon>Perciformes</taxon>
        <taxon>Cottioidei</taxon>
        <taxon>Cottales</taxon>
        <taxon>Liparidae</taxon>
        <taxon>Liparis</taxon>
    </lineage>
</organism>
<reference evidence="1 2" key="1">
    <citation type="submission" date="2019-03" db="EMBL/GenBank/DDBJ databases">
        <title>First draft genome of Liparis tanakae, snailfish: a comprehensive survey of snailfish specific genes.</title>
        <authorList>
            <person name="Kim W."/>
            <person name="Song I."/>
            <person name="Jeong J.-H."/>
            <person name="Kim D."/>
            <person name="Kim S."/>
            <person name="Ryu S."/>
            <person name="Song J.Y."/>
            <person name="Lee S.K."/>
        </authorList>
    </citation>
    <scope>NUCLEOTIDE SEQUENCE [LARGE SCALE GENOMIC DNA]</scope>
    <source>
        <tissue evidence="1">Muscle</tissue>
    </source>
</reference>
<gene>
    <name evidence="1" type="ORF">EYF80_001038</name>
</gene>
<dbReference type="AlphaFoldDB" id="A0A4Z2JEN5"/>
<proteinExistence type="predicted"/>
<dbReference type="EMBL" id="SRLO01000004">
    <property type="protein sequence ID" value="TNN88706.1"/>
    <property type="molecule type" value="Genomic_DNA"/>
</dbReference>
<name>A0A4Z2JEN5_9TELE</name>
<evidence type="ECO:0000313" key="1">
    <source>
        <dbReference type="EMBL" id="TNN88706.1"/>
    </source>
</evidence>
<sequence>MEGCESHGQRLVLASEVLKHPVAPGVVVGVWDRVVVVGEDGKSTAILTSFHELIADCNTIRISSRGTDTLQSTRVD</sequence>
<keyword evidence="2" id="KW-1185">Reference proteome</keyword>
<protein>
    <submittedName>
        <fullName evidence="1">Uncharacterized protein</fullName>
    </submittedName>
</protein>
<accession>A0A4Z2JEN5</accession>